<dbReference type="CDD" id="cd20379">
    <property type="entry name" value="Tudor_dTUD-like"/>
    <property type="match status" value="2"/>
</dbReference>
<dbReference type="SUPFAM" id="SSF63748">
    <property type="entry name" value="Tudor/PWWP/MBT"/>
    <property type="match status" value="2"/>
</dbReference>
<dbReference type="PROSITE" id="PS50865">
    <property type="entry name" value="ZF_MYND_2"/>
    <property type="match status" value="1"/>
</dbReference>
<keyword evidence="9" id="KW-1185">Reference proteome</keyword>
<dbReference type="Gene3D" id="2.30.30.140">
    <property type="match status" value="2"/>
</dbReference>
<dbReference type="PANTHER" id="PTHR22948:SF29">
    <property type="entry name" value="FI02030P-RELATED"/>
    <property type="match status" value="1"/>
</dbReference>
<dbReference type="FunFam" id="2.30.30.140:FF:000018">
    <property type="entry name" value="Serine/threonine-protein kinase 31"/>
    <property type="match status" value="1"/>
</dbReference>
<dbReference type="Proteomes" id="UP001151699">
    <property type="component" value="Chromosome A"/>
</dbReference>
<evidence type="ECO:0000259" key="7">
    <source>
        <dbReference type="PROSITE" id="PS50865"/>
    </source>
</evidence>
<keyword evidence="2 4" id="KW-0863">Zinc-finger</keyword>
<dbReference type="Pfam" id="PF01753">
    <property type="entry name" value="zf-MYND"/>
    <property type="match status" value="1"/>
</dbReference>
<evidence type="ECO:0000259" key="6">
    <source>
        <dbReference type="PROSITE" id="PS50304"/>
    </source>
</evidence>
<evidence type="ECO:0000256" key="4">
    <source>
        <dbReference type="PROSITE-ProRule" id="PRU00134"/>
    </source>
</evidence>
<accession>A0A9Q0NDU3</accession>
<dbReference type="GO" id="GO:0008270">
    <property type="term" value="F:zinc ion binding"/>
    <property type="evidence" value="ECO:0007669"/>
    <property type="project" value="UniProtKB-KW"/>
</dbReference>
<evidence type="ECO:0000256" key="1">
    <source>
        <dbReference type="ARBA" id="ARBA00022723"/>
    </source>
</evidence>
<dbReference type="OrthoDB" id="10023235at2759"/>
<feature type="compositionally biased region" description="Polar residues" evidence="5">
    <location>
        <begin position="123"/>
        <end position="133"/>
    </location>
</feature>
<dbReference type="SUPFAM" id="SSF144232">
    <property type="entry name" value="HIT/MYND zinc finger-like"/>
    <property type="match status" value="1"/>
</dbReference>
<dbReference type="SMART" id="SM00333">
    <property type="entry name" value="TUDOR"/>
    <property type="match status" value="1"/>
</dbReference>
<dbReference type="InterPro" id="IPR002999">
    <property type="entry name" value="Tudor"/>
</dbReference>
<dbReference type="PANTHER" id="PTHR22948">
    <property type="entry name" value="TUDOR DOMAIN CONTAINING PROTEIN"/>
    <property type="match status" value="1"/>
</dbReference>
<dbReference type="EMBL" id="WJQU01000001">
    <property type="protein sequence ID" value="KAJ6647524.1"/>
    <property type="molecule type" value="Genomic_DNA"/>
</dbReference>
<evidence type="ECO:0000256" key="3">
    <source>
        <dbReference type="ARBA" id="ARBA00022833"/>
    </source>
</evidence>
<reference evidence="8" key="1">
    <citation type="submission" date="2022-07" db="EMBL/GenBank/DDBJ databases">
        <authorList>
            <person name="Trinca V."/>
            <person name="Uliana J.V.C."/>
            <person name="Torres T.T."/>
            <person name="Ward R.J."/>
            <person name="Monesi N."/>
        </authorList>
    </citation>
    <scope>NUCLEOTIDE SEQUENCE</scope>
    <source>
        <strain evidence="8">HSMRA1968</strain>
        <tissue evidence="8">Whole embryos</tissue>
    </source>
</reference>
<keyword evidence="3" id="KW-0862">Zinc</keyword>
<sequence length="504" mass="57954">MDGKNGKFNLFCVRCNSDGQFLCERCSDPYCSKACQARHWPFHRPTCFPMPSLLKIPNEINTHSMLDAWKTDALPQLQHLNHFKPKSNNYNRNYVQRPIRPGTSTNYSRNYDNHASQPRDLESQNAKKSNENPVSDEVVKLAPIIESNKRIPNPKSSDLQTWRQHFPLENGASVTVLYFIETPTISCWVVQNQYVTKRKELLDEMRRLVRDAGVVAIDKIILGEVYCLKFEESYHRGECLYRIDSKNALFRLIDVGRTVQVEVSSVLTLHPLYKTEKAYAIEINFESPLAVTTGQILRIQSFRIDAVSSIYVKVEEVGKGDEIKLTSLPLGIPMELFCLDYSNLTNGIISVCKCESAEDTKKIDSINALSDKISDWVKEKTENYSPKVEDVCFAYHDSDRQWYRAECLNKISSDIFEVLFIDYGCTRKVSSSNLRKFDPEFSEPAIMNFLRIDGLPLRPNPEVAEKITRFFDQNPKFSITDLKYEEDIYIAKCPDLLKALEQGK</sequence>
<dbReference type="PROSITE" id="PS50304">
    <property type="entry name" value="TUDOR"/>
    <property type="match status" value="1"/>
</dbReference>
<protein>
    <submittedName>
        <fullName evidence="8">Tudor domain-containing 6</fullName>
    </submittedName>
</protein>
<dbReference type="InterPro" id="IPR002893">
    <property type="entry name" value="Znf_MYND"/>
</dbReference>
<evidence type="ECO:0000313" key="8">
    <source>
        <dbReference type="EMBL" id="KAJ6647524.1"/>
    </source>
</evidence>
<organism evidence="8 9">
    <name type="scientific">Pseudolycoriella hygida</name>
    <dbReference type="NCBI Taxonomy" id="35572"/>
    <lineage>
        <taxon>Eukaryota</taxon>
        <taxon>Metazoa</taxon>
        <taxon>Ecdysozoa</taxon>
        <taxon>Arthropoda</taxon>
        <taxon>Hexapoda</taxon>
        <taxon>Insecta</taxon>
        <taxon>Pterygota</taxon>
        <taxon>Neoptera</taxon>
        <taxon>Endopterygota</taxon>
        <taxon>Diptera</taxon>
        <taxon>Nematocera</taxon>
        <taxon>Sciaroidea</taxon>
        <taxon>Sciaridae</taxon>
        <taxon>Pseudolycoriella</taxon>
    </lineage>
</organism>
<feature type="domain" description="MYND-type" evidence="7">
    <location>
        <begin position="12"/>
        <end position="47"/>
    </location>
</feature>
<evidence type="ECO:0000256" key="2">
    <source>
        <dbReference type="ARBA" id="ARBA00022771"/>
    </source>
</evidence>
<name>A0A9Q0NDU3_9DIPT</name>
<keyword evidence="1" id="KW-0479">Metal-binding</keyword>
<dbReference type="Gene3D" id="6.10.140.2220">
    <property type="match status" value="1"/>
</dbReference>
<proteinExistence type="predicted"/>
<feature type="compositionally biased region" description="Polar residues" evidence="5">
    <location>
        <begin position="102"/>
        <end position="116"/>
    </location>
</feature>
<dbReference type="Pfam" id="PF00567">
    <property type="entry name" value="TUDOR"/>
    <property type="match status" value="2"/>
</dbReference>
<feature type="region of interest" description="Disordered" evidence="5">
    <location>
        <begin position="84"/>
        <end position="134"/>
    </location>
</feature>
<dbReference type="AlphaFoldDB" id="A0A9Q0NDU3"/>
<dbReference type="InterPro" id="IPR050621">
    <property type="entry name" value="Tudor_domain_containing"/>
</dbReference>
<feature type="domain" description="Tudor" evidence="6">
    <location>
        <begin position="385"/>
        <end position="444"/>
    </location>
</feature>
<evidence type="ECO:0000313" key="9">
    <source>
        <dbReference type="Proteomes" id="UP001151699"/>
    </source>
</evidence>
<comment type="caution">
    <text evidence="8">The sequence shown here is derived from an EMBL/GenBank/DDBJ whole genome shotgun (WGS) entry which is preliminary data.</text>
</comment>
<evidence type="ECO:0000256" key="5">
    <source>
        <dbReference type="SAM" id="MobiDB-lite"/>
    </source>
</evidence>
<gene>
    <name evidence="8" type="primary">tdrd6</name>
    <name evidence="8" type="ORF">Bhyg_02747</name>
</gene>